<proteinExistence type="predicted"/>
<dbReference type="STRING" id="288768.SAMEA3906486_05433"/>
<evidence type="ECO:0000313" key="4">
    <source>
        <dbReference type="Proteomes" id="UP000076848"/>
    </source>
</evidence>
<dbReference type="AlphaFoldDB" id="A0A157SXP2"/>
<keyword evidence="4" id="KW-1185">Reference proteome</keyword>
<evidence type="ECO:0000256" key="1">
    <source>
        <dbReference type="SAM" id="MobiDB-lite"/>
    </source>
</evidence>
<feature type="chain" id="PRO_5007616606" description="Lipoprotein" evidence="2">
    <location>
        <begin position="22"/>
        <end position="300"/>
    </location>
</feature>
<evidence type="ECO:0008006" key="5">
    <source>
        <dbReference type="Google" id="ProtNLM"/>
    </source>
</evidence>
<sequence length="300" mass="32142">MNRFRALMAGVIILPAMLAGCSSPSEILAKRIQESLGDDFQQYQVLSYPTNNFGVATSYRFDGSASYKVTDADFICATWKCVGVEMSSAQPKDFDGLMRVRANRVEYAEIGVGGEINLKSDESSNYGLEVLLPKISGVLNLGIALDSKNVTSVDMKLGPAIKRMLSKPAFDAYLRKSSNSPTHQRLQSLYSQGALAVVVGDVVIQSIEARVTTLSEVAAKIDAQLGGLPSKVFSDASTSFQVQKSGTATYTVKTVEPVIALRLLKKQPGAQELSDGQWSAWLTGGGASDPTLPESTQGKN</sequence>
<dbReference type="PROSITE" id="PS51257">
    <property type="entry name" value="PROKAR_LIPOPROTEIN"/>
    <property type="match status" value="1"/>
</dbReference>
<dbReference type="EMBL" id="FKIF01000010">
    <property type="protein sequence ID" value="SAI74716.1"/>
    <property type="molecule type" value="Genomic_DNA"/>
</dbReference>
<accession>A0A157SXP2</accession>
<evidence type="ECO:0000256" key="2">
    <source>
        <dbReference type="SAM" id="SignalP"/>
    </source>
</evidence>
<gene>
    <name evidence="3" type="ORF">SAMEA3906486_05433</name>
</gene>
<protein>
    <recommendedName>
        <fullName evidence="5">Lipoprotein</fullName>
    </recommendedName>
</protein>
<reference evidence="3 4" key="1">
    <citation type="submission" date="2016-04" db="EMBL/GenBank/DDBJ databases">
        <authorList>
            <consortium name="Pathogen Informatics"/>
        </authorList>
    </citation>
    <scope>NUCLEOTIDE SEQUENCE [LARGE SCALE GENOMIC DNA]</scope>
    <source>
        <strain evidence="3 4">H050680373</strain>
    </source>
</reference>
<organism evidence="3 4">
    <name type="scientific">Bordetella ansorpii</name>
    <dbReference type="NCBI Taxonomy" id="288768"/>
    <lineage>
        <taxon>Bacteria</taxon>
        <taxon>Pseudomonadati</taxon>
        <taxon>Pseudomonadota</taxon>
        <taxon>Betaproteobacteria</taxon>
        <taxon>Burkholderiales</taxon>
        <taxon>Alcaligenaceae</taxon>
        <taxon>Bordetella</taxon>
    </lineage>
</organism>
<evidence type="ECO:0000313" key="3">
    <source>
        <dbReference type="EMBL" id="SAI74716.1"/>
    </source>
</evidence>
<dbReference type="Proteomes" id="UP000076848">
    <property type="component" value="Unassembled WGS sequence"/>
</dbReference>
<feature type="signal peptide" evidence="2">
    <location>
        <begin position="1"/>
        <end position="21"/>
    </location>
</feature>
<name>A0A157SXP2_9BORD</name>
<feature type="region of interest" description="Disordered" evidence="1">
    <location>
        <begin position="279"/>
        <end position="300"/>
    </location>
</feature>
<keyword evidence="2" id="KW-0732">Signal</keyword>